<dbReference type="SUPFAM" id="SSF47598">
    <property type="entry name" value="Ribbon-helix-helix"/>
    <property type="match status" value="1"/>
</dbReference>
<evidence type="ECO:0000256" key="2">
    <source>
        <dbReference type="ARBA" id="ARBA00022649"/>
    </source>
</evidence>
<gene>
    <name evidence="3" type="ORF">GPA24_02905</name>
</gene>
<dbReference type="PANTHER" id="PTHR36582:SF2">
    <property type="entry name" value="ANTITOXIN PARD"/>
    <property type="match status" value="1"/>
</dbReference>
<accession>A0ABX1NRI2</accession>
<comment type="caution">
    <text evidence="3">The sequence shown here is derived from an EMBL/GenBank/DDBJ whole genome shotgun (WGS) entry which is preliminary data.</text>
</comment>
<proteinExistence type="inferred from homology"/>
<dbReference type="Gene3D" id="6.10.10.120">
    <property type="entry name" value="Antitoxin ParD1-like"/>
    <property type="match status" value="1"/>
</dbReference>
<dbReference type="InterPro" id="IPR010985">
    <property type="entry name" value="Ribbon_hlx_hlx"/>
</dbReference>
<dbReference type="NCBIfam" id="TIGR02606">
    <property type="entry name" value="antidote_CC2985"/>
    <property type="match status" value="1"/>
</dbReference>
<dbReference type="Pfam" id="PF03693">
    <property type="entry name" value="ParD_antitoxin"/>
    <property type="match status" value="1"/>
</dbReference>
<protein>
    <submittedName>
        <fullName evidence="3">Type II toxin-antitoxin system ParD family antitoxin</fullName>
    </submittedName>
</protein>
<name>A0ABX1NRI2_9RHOO</name>
<reference evidence="3 4" key="1">
    <citation type="submission" date="2019-12" db="EMBL/GenBank/DDBJ databases">
        <title>Comparative genomics gives insights into the taxonomy of the Azoarcus-Aromatoleum group and reveals separate origins of nif in the plant-associated Azoarcus and non-plant-associated Aromatoleum sub-groups.</title>
        <authorList>
            <person name="Lafos M."/>
            <person name="Maluk M."/>
            <person name="Batista M."/>
            <person name="Junghare M."/>
            <person name="Carmona M."/>
            <person name="Faoro H."/>
            <person name="Cruz L.M."/>
            <person name="Battistoni F."/>
            <person name="De Souza E."/>
            <person name="Pedrosa F."/>
            <person name="Chen W.-M."/>
            <person name="Poole P.S."/>
            <person name="Dixon R.A."/>
            <person name="James E.K."/>
        </authorList>
    </citation>
    <scope>NUCLEOTIDE SEQUENCE [LARGE SCALE GENOMIC DNA]</scope>
    <source>
        <strain evidence="3 4">PbN1</strain>
    </source>
</reference>
<dbReference type="PANTHER" id="PTHR36582">
    <property type="entry name" value="ANTITOXIN PARD"/>
    <property type="match status" value="1"/>
</dbReference>
<dbReference type="InterPro" id="IPR022789">
    <property type="entry name" value="ParD"/>
</dbReference>
<sequence length="90" mass="9709">MSLNVSLPPELENRVRQHVESGLYSSASEVIREALRLFEAYQGVQAASLAALKTDIAQGVSDIEAGRVRGVSMAEIKERGRAVLAARKSV</sequence>
<dbReference type="EMBL" id="WTVP01000004">
    <property type="protein sequence ID" value="NMG14502.1"/>
    <property type="molecule type" value="Genomic_DNA"/>
</dbReference>
<keyword evidence="2" id="KW-1277">Toxin-antitoxin system</keyword>
<evidence type="ECO:0000256" key="1">
    <source>
        <dbReference type="ARBA" id="ARBA00008580"/>
    </source>
</evidence>
<dbReference type="Proteomes" id="UP000633943">
    <property type="component" value="Unassembled WGS sequence"/>
</dbReference>
<dbReference type="CDD" id="cd22231">
    <property type="entry name" value="RHH_NikR_HicB-like"/>
    <property type="match status" value="1"/>
</dbReference>
<comment type="similarity">
    <text evidence="1">Belongs to the ParD antitoxin family.</text>
</comment>
<evidence type="ECO:0000313" key="4">
    <source>
        <dbReference type="Proteomes" id="UP000633943"/>
    </source>
</evidence>
<evidence type="ECO:0000313" key="3">
    <source>
        <dbReference type="EMBL" id="NMG14502.1"/>
    </source>
</evidence>
<dbReference type="RefSeq" id="WP_169201282.1">
    <property type="nucleotide sequence ID" value="NZ_CP059467.1"/>
</dbReference>
<dbReference type="InterPro" id="IPR038296">
    <property type="entry name" value="ParD_sf"/>
</dbReference>
<keyword evidence="4" id="KW-1185">Reference proteome</keyword>
<organism evidence="3 4">
    <name type="scientific">Aromatoleum bremense</name>
    <dbReference type="NCBI Taxonomy" id="76115"/>
    <lineage>
        <taxon>Bacteria</taxon>
        <taxon>Pseudomonadati</taxon>
        <taxon>Pseudomonadota</taxon>
        <taxon>Betaproteobacteria</taxon>
        <taxon>Rhodocyclales</taxon>
        <taxon>Rhodocyclaceae</taxon>
        <taxon>Aromatoleum</taxon>
    </lineage>
</organism>